<feature type="region of interest" description="Disordered" evidence="4">
    <location>
        <begin position="82"/>
        <end position="113"/>
    </location>
</feature>
<dbReference type="SUPFAM" id="SSF52540">
    <property type="entry name" value="P-loop containing nucleoside triphosphate hydrolases"/>
    <property type="match status" value="1"/>
</dbReference>
<protein>
    <submittedName>
        <fullName evidence="6">AAA family ATPase domain protein</fullName>
    </submittedName>
</protein>
<reference evidence="6 7" key="1">
    <citation type="journal article" date="2008" name="Proc. Natl. Acad. Sci. U.S.A.">
        <title>Niche adaptation and genome expansion in the chlorophyll d-producing cyanobacterium Acaryochloris marina.</title>
        <authorList>
            <person name="Swingley W.D."/>
            <person name="Chen M."/>
            <person name="Cheung P.C."/>
            <person name="Conrad A.L."/>
            <person name="Dejesa L.C."/>
            <person name="Hao J."/>
            <person name="Honchak B.M."/>
            <person name="Karbach L.E."/>
            <person name="Kurdoglu A."/>
            <person name="Lahiri S."/>
            <person name="Mastrian S.D."/>
            <person name="Miyashita H."/>
            <person name="Page L."/>
            <person name="Ramakrishna P."/>
            <person name="Satoh S."/>
            <person name="Sattley W.M."/>
            <person name="Shimada Y."/>
            <person name="Taylor H.L."/>
            <person name="Tomo T."/>
            <person name="Tsuchiya T."/>
            <person name="Wang Z.T."/>
            <person name="Raymond J."/>
            <person name="Mimuro M."/>
            <person name="Blankenship R.E."/>
            <person name="Touchman J.W."/>
        </authorList>
    </citation>
    <scope>NUCLEOTIDE SEQUENCE [LARGE SCALE GENOMIC DNA]</scope>
    <source>
        <strain evidence="7">MBIC 11017</strain>
    </source>
</reference>
<dbReference type="InterPro" id="IPR041627">
    <property type="entry name" value="AAA_lid_6"/>
</dbReference>
<keyword evidence="7" id="KW-1185">Reference proteome</keyword>
<dbReference type="SMART" id="SM00382">
    <property type="entry name" value="AAA"/>
    <property type="match status" value="1"/>
</dbReference>
<evidence type="ECO:0000256" key="3">
    <source>
        <dbReference type="ARBA" id="ARBA00022840"/>
    </source>
</evidence>
<dbReference type="STRING" id="329726.AM1_2535"/>
<feature type="domain" description="AAA+ ATPase" evidence="5">
    <location>
        <begin position="163"/>
        <end position="302"/>
    </location>
</feature>
<dbReference type="Proteomes" id="UP000000268">
    <property type="component" value="Chromosome"/>
</dbReference>
<evidence type="ECO:0000313" key="7">
    <source>
        <dbReference type="Proteomes" id="UP000000268"/>
    </source>
</evidence>
<name>B0C5G7_ACAM1</name>
<dbReference type="InterPro" id="IPR003593">
    <property type="entry name" value="AAA+_ATPase"/>
</dbReference>
<keyword evidence="2" id="KW-0547">Nucleotide-binding</keyword>
<dbReference type="FunFam" id="3.40.50.300:FF:000216">
    <property type="entry name" value="Type VII secretion ATPase EccA"/>
    <property type="match status" value="1"/>
</dbReference>
<comment type="similarity">
    <text evidence="1">Belongs to the CbxX/CfxQ family.</text>
</comment>
<dbReference type="PANTHER" id="PTHR43392">
    <property type="entry name" value="AAA-TYPE ATPASE FAMILY PROTEIN / ANKYRIN REPEAT FAMILY PROTEIN"/>
    <property type="match status" value="1"/>
</dbReference>
<dbReference type="GO" id="GO:0016887">
    <property type="term" value="F:ATP hydrolysis activity"/>
    <property type="evidence" value="ECO:0007669"/>
    <property type="project" value="InterPro"/>
</dbReference>
<dbReference type="AlphaFoldDB" id="B0C5G7"/>
<evidence type="ECO:0000256" key="1">
    <source>
        <dbReference type="ARBA" id="ARBA00010378"/>
    </source>
</evidence>
<dbReference type="PRINTS" id="PR00819">
    <property type="entry name" value="CBXCFQXSUPER"/>
</dbReference>
<dbReference type="OrthoDB" id="9806903at2"/>
<accession>B0C5G7</accession>
<dbReference type="eggNOG" id="COG0464">
    <property type="taxonomic scope" value="Bacteria"/>
</dbReference>
<evidence type="ECO:0000259" key="5">
    <source>
        <dbReference type="SMART" id="SM00382"/>
    </source>
</evidence>
<dbReference type="Gene3D" id="3.40.50.300">
    <property type="entry name" value="P-loop containing nucleotide triphosphate hydrolases"/>
    <property type="match status" value="1"/>
</dbReference>
<dbReference type="EMBL" id="CP000828">
    <property type="protein sequence ID" value="ABW27543.1"/>
    <property type="molecule type" value="Genomic_DNA"/>
</dbReference>
<dbReference type="InterPro" id="IPR003959">
    <property type="entry name" value="ATPase_AAA_core"/>
</dbReference>
<gene>
    <name evidence="6" type="ordered locus">AM1_2535</name>
</gene>
<feature type="compositionally biased region" description="Polar residues" evidence="4">
    <location>
        <begin position="90"/>
        <end position="99"/>
    </location>
</feature>
<dbReference type="RefSeq" id="WP_012163002.1">
    <property type="nucleotide sequence ID" value="NC_009925.1"/>
</dbReference>
<dbReference type="KEGG" id="amr:AM1_2535"/>
<organism evidence="6 7">
    <name type="scientific">Acaryochloris marina (strain MBIC 11017)</name>
    <dbReference type="NCBI Taxonomy" id="329726"/>
    <lineage>
        <taxon>Bacteria</taxon>
        <taxon>Bacillati</taxon>
        <taxon>Cyanobacteriota</taxon>
        <taxon>Cyanophyceae</taxon>
        <taxon>Acaryochloridales</taxon>
        <taxon>Acaryochloridaceae</taxon>
        <taxon>Acaryochloris</taxon>
    </lineage>
</organism>
<dbReference type="Pfam" id="PF00004">
    <property type="entry name" value="AAA"/>
    <property type="match status" value="1"/>
</dbReference>
<evidence type="ECO:0000256" key="4">
    <source>
        <dbReference type="SAM" id="MobiDB-lite"/>
    </source>
</evidence>
<proteinExistence type="inferred from homology"/>
<evidence type="ECO:0000313" key="6">
    <source>
        <dbReference type="EMBL" id="ABW27543.1"/>
    </source>
</evidence>
<feature type="compositionally biased region" description="Basic and acidic residues" evidence="4">
    <location>
        <begin position="102"/>
        <end position="113"/>
    </location>
</feature>
<dbReference type="InterPro" id="IPR027417">
    <property type="entry name" value="P-loop_NTPase"/>
</dbReference>
<dbReference type="GO" id="GO:0005524">
    <property type="term" value="F:ATP binding"/>
    <property type="evidence" value="ECO:0007669"/>
    <property type="project" value="UniProtKB-KW"/>
</dbReference>
<dbReference type="HOGENOM" id="CLU_008749_1_0_3"/>
<dbReference type="PANTHER" id="PTHR43392:SF2">
    <property type="entry name" value="AAA-TYPE ATPASE FAMILY PROTEIN _ ANKYRIN REPEAT FAMILY PROTEIN"/>
    <property type="match status" value="1"/>
</dbReference>
<dbReference type="InterPro" id="IPR050773">
    <property type="entry name" value="CbxX/CfxQ_RuBisCO_ESX"/>
</dbReference>
<dbReference type="CDD" id="cd00009">
    <property type="entry name" value="AAA"/>
    <property type="match status" value="1"/>
</dbReference>
<evidence type="ECO:0000256" key="2">
    <source>
        <dbReference type="ARBA" id="ARBA00022741"/>
    </source>
</evidence>
<dbReference type="Gene3D" id="1.10.8.60">
    <property type="match status" value="1"/>
</dbReference>
<keyword evidence="3" id="KW-0067">ATP-binding</keyword>
<sequence>MRQDVDQYLSILIRQKLHLCLSEGWVYGQLNQEFPLEKDELEELARRLGFRKGWNPGLKDLLEYQWSKDQETVRTLERIRRKSLVPKPPQCTNRNPQNQKSKHAETSPDQTKKISNQEELQHALNQLYALTGLDTVKSTVQELVNIAKVSQMQAKVGIKSPGITRHLVFTGNPGTGKTTVARLLGKIYKHLGVVSEGHFIEVDRSHLVAEYVGQTAPKTTQVIESALGGVLFIDEAYALVADGRGDAFGQEAINTLLKMMEDHRNDLVVVVAGYKEEMSRFIDSNPGLKSRFSRAIHFEDYAPSELADIFKAICEQHGYLLSAQTLKSMRHLIGQYETQIGELGNGRFVRNLFDRCVAMQCGRLAALARPTKDDLRTFLPADIPTQEQLTQSLL</sequence>
<dbReference type="InterPro" id="IPR000641">
    <property type="entry name" value="CbxX/CfxQ"/>
</dbReference>
<dbReference type="Pfam" id="PF17866">
    <property type="entry name" value="AAA_lid_6"/>
    <property type="match status" value="1"/>
</dbReference>